<dbReference type="InterPro" id="IPR001343">
    <property type="entry name" value="Hemolysn_Ca-bd"/>
</dbReference>
<evidence type="ECO:0008006" key="11">
    <source>
        <dbReference type="Google" id="ProtNLM"/>
    </source>
</evidence>
<keyword evidence="6" id="KW-0843">Virulence</keyword>
<evidence type="ECO:0000256" key="7">
    <source>
        <dbReference type="ARBA" id="ARBA00023136"/>
    </source>
</evidence>
<evidence type="ECO:0000256" key="6">
    <source>
        <dbReference type="ARBA" id="ARBA00023026"/>
    </source>
</evidence>
<dbReference type="InterPro" id="IPR050557">
    <property type="entry name" value="RTX_toxin/Mannuronan_C5-epim"/>
</dbReference>
<evidence type="ECO:0000313" key="10">
    <source>
        <dbReference type="Proteomes" id="UP000189835"/>
    </source>
</evidence>
<dbReference type="PRINTS" id="PR01488">
    <property type="entry name" value="RTXTOXINA"/>
</dbReference>
<accession>A0A1V4BME7</accession>
<dbReference type="Gene3D" id="2.150.10.10">
    <property type="entry name" value="Serralysin-like metalloprotease, C-terminal"/>
    <property type="match status" value="7"/>
</dbReference>
<name>A0A1V4BME7_MICAE</name>
<proteinExistence type="predicted"/>
<dbReference type="GO" id="GO:0005509">
    <property type="term" value="F:calcium ion binding"/>
    <property type="evidence" value="ECO:0007669"/>
    <property type="project" value="InterPro"/>
</dbReference>
<reference evidence="9 10" key="1">
    <citation type="submission" date="2017-02" db="EMBL/GenBank/DDBJ databases">
        <title>Genome sequence of Microcystis aeruginosa KW.</title>
        <authorList>
            <person name="Oh H.-M."/>
            <person name="Ahn C.-Y."/>
            <person name="Jeong H."/>
            <person name="Srivastava A."/>
            <person name="Lee H.-G."/>
            <person name="Kang S.-R."/>
        </authorList>
    </citation>
    <scope>NUCLEOTIDE SEQUENCE [LARGE SCALE GENOMIC DNA]</scope>
    <source>
        <strain evidence="9 10">KW</strain>
    </source>
</reference>
<feature type="region of interest" description="Disordered" evidence="8">
    <location>
        <begin position="886"/>
        <end position="908"/>
    </location>
</feature>
<organism evidence="9 10">
    <name type="scientific">Microcystis aeruginosa KW</name>
    <dbReference type="NCBI Taxonomy" id="1960155"/>
    <lineage>
        <taxon>Bacteria</taxon>
        <taxon>Bacillati</taxon>
        <taxon>Cyanobacteriota</taxon>
        <taxon>Cyanophyceae</taxon>
        <taxon>Oscillatoriophycideae</taxon>
        <taxon>Chroococcales</taxon>
        <taxon>Microcystaceae</taxon>
        <taxon>Microcystis</taxon>
    </lineage>
</organism>
<dbReference type="InterPro" id="IPR003995">
    <property type="entry name" value="RTX_toxin_determinant-A"/>
</dbReference>
<gene>
    <name evidence="9" type="ORF">B1L04_22340</name>
</gene>
<protein>
    <recommendedName>
        <fullName evidence="11">Calcium-binding protein</fullName>
    </recommendedName>
</protein>
<evidence type="ECO:0000256" key="4">
    <source>
        <dbReference type="ARBA" id="ARBA00022656"/>
    </source>
</evidence>
<dbReference type="Pfam" id="PF00353">
    <property type="entry name" value="HemolysinCabind"/>
    <property type="match status" value="13"/>
</dbReference>
<dbReference type="Proteomes" id="UP000189835">
    <property type="component" value="Unassembled WGS sequence"/>
</dbReference>
<dbReference type="PROSITE" id="PS00330">
    <property type="entry name" value="HEMOLYSIN_CALCIUM"/>
    <property type="match status" value="8"/>
</dbReference>
<dbReference type="PANTHER" id="PTHR38340">
    <property type="entry name" value="S-LAYER PROTEIN"/>
    <property type="match status" value="1"/>
</dbReference>
<keyword evidence="4" id="KW-0800">Toxin</keyword>
<dbReference type="InterPro" id="IPR011049">
    <property type="entry name" value="Serralysin-like_metalloprot_C"/>
</dbReference>
<sequence>MPTVTINIASSGTPLNDGRTSIPGHMWYSLNDGRGNTASYGFSPVANASGTDRLIGPGSVNAHGQDDSYYLGRGYVTIDITQAQYDAMKSFGDNPSAFGFNLRYHYLTNSCVDFTWKALEVGGLNPSGFQGDIWPTQNIDDVKKYFNTPAQPWIDQVGDPDPWIDQVGDSFADALRDQLRRLIDPIVLDLDGNGIELTPRATSNVYFDMDGDGIKEQTGWVKPTDGLLAIDSNANGQIDNINELIGDLGRSGFAELVTYDLNNDRVINASDAVWSQFRVWLDANSNGLTDAGELRTLASLNIRSIDLRYTAVNFTAEGNRIHEQSIFEYTNGTTGLVADIWFDVSNVATNSSISLTGNITIDNLPDIRGRGDVKSLRSVMLADGALATLVTGFVSQNLSSLANARSQAEQIIYRWAGVQSVDPSSRGGLFDGRKLAALEAFLGTQFVVQGIRNPNARAVGSLTDSWNGLVDGILARLLMSGPLGSAMADSAVYVPEIDRLMTVQTPADLLNSFKSKAPAGDGITVAGYWAAVLPLAREIIQDVGGDPTSTSFTTAVNAALENTGLAPFADLLTNGIIPLSPIPSVLQSAGVFRLTSGNDTLWLGTDRYAVFAGDGNDFLAFTTDNSQPQHLDGGAGNDQIYGTAANDWLDGGAGADTMAGGGGNDTYTVDDAGDVVMESAGGGEDHVRSSITYTLSSDLEHLTLLGTTAINGTGNASANRLSGNSAANRLEGLAGNDTLDGGAGADTLNGGLGADLYRVDDIGDVILETGTDTDTVEASLNYTLGARVENLVLIGTALNGTGNALNNRLTGNALNNILDGGVGNDEMSGGLGDDTYIVDSSSDRVSEASNAGIDTVQASVSFTLGSNLENLVLTGAFDLNGNGNSGDNRLTGNAGDNRLDGGSGADTMAGGAGDDTYVVDNTGDLVTEAVNSGLDGVETNLAAYTLTDNVENLQLFISWNDSVNRNGTGNSLANLLLGNNGANNLAGLDGDDQLFGNNGSDTLLGGNGNDLLDGGLGDDRLEGGTGDDRYLVNSALDVIVEAAAAGVDTVESSLSFILGANLENLILTGTINIDGQGNGLNNQLTGNNGNNNLDGGAGADTMAGGGGNDTYTVDDAGDVVMESAGGGEDHVRSSITYTLSSDLEHLTLLGTTAINGTGNASANRLSGNSAANRLEGLAGNDTLDGGAGADTLNGGLGADLYRVDDIGDVILETGTDTDTVEASLNYTLGARVENLVLIGTALNGTGNALNNRLTGNALNNILDGGVGNDEMSGGLGDDTYIVDSSSDRVSEASNAGIDTVQASVSFTLGSNLENLVLTGAFDLNGNGNSGDNRLTGNAGDNRLDGGSGADTMAGGAGDDTYVVDNTGDLVTEAVNSGLDGVETNLAAYTLTDNVENLQLFISWNDSVNRNGTGNSLANLLLGNNGANNLAGLDGDDQLFGNNGSDTLLGGNGNDLLDGGLGDDRLEGGTGDDRYLVNSALDVIVEAAAAGVDTVESSLSFILGANLENLILTGTINIDGQGNGLNNQLTGNNGNNNLDGGAGADTMAGGGGNDTYTVDDVGDVVFELPASGTDHVRSSITYALGAFVENLTLLGSGNINATGNTLANTISGNAGNNIISGGLGKDTLTGNAGSDTFRFQGIDESGSSQGTADIITDFSLAQGDLIDISGIDAVASSVADNAFVFIGSSAFSAAGQVRFFASSGMTYVSLNTNSDLNNVELMIALTGQLTMQQSHFLL</sequence>
<evidence type="ECO:0000256" key="8">
    <source>
        <dbReference type="SAM" id="MobiDB-lite"/>
    </source>
</evidence>
<dbReference type="SUPFAM" id="SSF51120">
    <property type="entry name" value="beta-Roll"/>
    <property type="match status" value="8"/>
</dbReference>
<comment type="subcellular location">
    <subcellularLocation>
        <location evidence="1">Membrane</location>
    </subcellularLocation>
    <subcellularLocation>
        <location evidence="2">Secreted</location>
    </subcellularLocation>
</comment>
<dbReference type="GO" id="GO:0090729">
    <property type="term" value="F:toxin activity"/>
    <property type="evidence" value="ECO:0007669"/>
    <property type="project" value="UniProtKB-KW"/>
</dbReference>
<evidence type="ECO:0000256" key="3">
    <source>
        <dbReference type="ARBA" id="ARBA00022525"/>
    </source>
</evidence>
<evidence type="ECO:0000313" key="9">
    <source>
        <dbReference type="EMBL" id="OPF15272.1"/>
    </source>
</evidence>
<dbReference type="PANTHER" id="PTHR38340:SF1">
    <property type="entry name" value="S-LAYER PROTEIN"/>
    <property type="match status" value="1"/>
</dbReference>
<dbReference type="GO" id="GO:0005576">
    <property type="term" value="C:extracellular region"/>
    <property type="evidence" value="ECO:0007669"/>
    <property type="project" value="UniProtKB-SubCell"/>
</dbReference>
<dbReference type="InterPro" id="IPR018511">
    <property type="entry name" value="Hemolysin-typ_Ca-bd_CS"/>
</dbReference>
<evidence type="ECO:0000256" key="5">
    <source>
        <dbReference type="ARBA" id="ARBA00022737"/>
    </source>
</evidence>
<comment type="caution">
    <text evidence="9">The sequence shown here is derived from an EMBL/GenBank/DDBJ whole genome shotgun (WGS) entry which is preliminary data.</text>
</comment>
<dbReference type="GO" id="GO:0016020">
    <property type="term" value="C:membrane"/>
    <property type="evidence" value="ECO:0007669"/>
    <property type="project" value="UniProtKB-SubCell"/>
</dbReference>
<evidence type="ECO:0000256" key="2">
    <source>
        <dbReference type="ARBA" id="ARBA00004613"/>
    </source>
</evidence>
<dbReference type="PRINTS" id="PR00313">
    <property type="entry name" value="CABNDNGRPT"/>
</dbReference>
<keyword evidence="3" id="KW-0964">Secreted</keyword>
<feature type="region of interest" description="Disordered" evidence="8">
    <location>
        <begin position="1330"/>
        <end position="1352"/>
    </location>
</feature>
<keyword evidence="5" id="KW-0677">Repeat</keyword>
<dbReference type="EMBL" id="MVGR01000005">
    <property type="protein sequence ID" value="OPF15272.1"/>
    <property type="molecule type" value="Genomic_DNA"/>
</dbReference>
<keyword evidence="7" id="KW-0472">Membrane</keyword>
<evidence type="ECO:0000256" key="1">
    <source>
        <dbReference type="ARBA" id="ARBA00004370"/>
    </source>
</evidence>